<reference evidence="2 3" key="1">
    <citation type="submission" date="2024-01" db="EMBL/GenBank/DDBJ databases">
        <title>A draft genome for a cacao thread blight-causing isolate of Paramarasmius palmivorus.</title>
        <authorList>
            <person name="Baruah I.K."/>
            <person name="Bukari Y."/>
            <person name="Amoako-Attah I."/>
            <person name="Meinhardt L.W."/>
            <person name="Bailey B.A."/>
            <person name="Cohen S.P."/>
        </authorList>
    </citation>
    <scope>NUCLEOTIDE SEQUENCE [LARGE SCALE GENOMIC DNA]</scope>
    <source>
        <strain evidence="2 3">GH-12</strain>
    </source>
</reference>
<dbReference type="Gene3D" id="3.40.50.720">
    <property type="entry name" value="NAD(P)-binding Rossmann-like Domain"/>
    <property type="match status" value="1"/>
</dbReference>
<dbReference type="SUPFAM" id="SSF50129">
    <property type="entry name" value="GroES-like"/>
    <property type="match status" value="1"/>
</dbReference>
<dbReference type="Pfam" id="PF08240">
    <property type="entry name" value="ADH_N"/>
    <property type="match status" value="1"/>
</dbReference>
<dbReference type="PANTHER" id="PTHR45348">
    <property type="entry name" value="HYPOTHETICAL OXIDOREDUCTASE (EUROFUNG)"/>
    <property type="match status" value="1"/>
</dbReference>
<accession>A0AAW0CEM0</accession>
<dbReference type="InterPro" id="IPR013154">
    <property type="entry name" value="ADH-like_N"/>
</dbReference>
<evidence type="ECO:0000259" key="1">
    <source>
        <dbReference type="SMART" id="SM00829"/>
    </source>
</evidence>
<comment type="caution">
    <text evidence="2">The sequence shown here is derived from an EMBL/GenBank/DDBJ whole genome shotgun (WGS) entry which is preliminary data.</text>
</comment>
<dbReference type="EMBL" id="JAYKXP010000050">
    <property type="protein sequence ID" value="KAK7036608.1"/>
    <property type="molecule type" value="Genomic_DNA"/>
</dbReference>
<dbReference type="SUPFAM" id="SSF51735">
    <property type="entry name" value="NAD(P)-binding Rossmann-fold domains"/>
    <property type="match status" value="1"/>
</dbReference>
<dbReference type="PANTHER" id="PTHR45348:SF2">
    <property type="entry name" value="ZINC-TYPE ALCOHOL DEHYDROGENASE-LIKE PROTEIN C2E1P3.01"/>
    <property type="match status" value="1"/>
</dbReference>
<dbReference type="InterPro" id="IPR020843">
    <property type="entry name" value="ER"/>
</dbReference>
<sequence length="318" mass="34156">MPQQKALLLEKKQGPWVVGSREIETPKPGELLVKVQAAGLNPIDWKIQTYGIYVEDFPAILGMDVAGDVEEVGADVEGFEEGDRIPSKYSYTQVASLPLGFATATIGLFAEFPRGLGLNPTFDPSVQYKGSAALVIGGSSSVGRYVLQILKFSGFSTIIAYASSQHTETLLSLGATDIIDRNKVAISDLQSAVKNITTTPISVVYDAIASPDTQNAGYTVLADDGKMVLTAKPNVDNKLLVESKKLTNVFGSVYPEPNRPLGKIMYKNLTRWLEEGVFVPNPVEELPNGLAGIADGLERLKNNQVGSVKLVGKPQETA</sequence>
<keyword evidence="3" id="KW-1185">Reference proteome</keyword>
<dbReference type="InterPro" id="IPR013149">
    <property type="entry name" value="ADH-like_C"/>
</dbReference>
<dbReference type="SMART" id="SM00829">
    <property type="entry name" value="PKS_ER"/>
    <property type="match status" value="1"/>
</dbReference>
<evidence type="ECO:0000313" key="2">
    <source>
        <dbReference type="EMBL" id="KAK7036608.1"/>
    </source>
</evidence>
<gene>
    <name evidence="2" type="ORF">VNI00_011541</name>
</gene>
<protein>
    <recommendedName>
        <fullName evidence="1">Enoyl reductase (ER) domain-containing protein</fullName>
    </recommendedName>
</protein>
<dbReference type="Gene3D" id="3.90.180.10">
    <property type="entry name" value="Medium-chain alcohol dehydrogenases, catalytic domain"/>
    <property type="match status" value="1"/>
</dbReference>
<dbReference type="Proteomes" id="UP001383192">
    <property type="component" value="Unassembled WGS sequence"/>
</dbReference>
<proteinExistence type="predicted"/>
<dbReference type="InterPro" id="IPR036291">
    <property type="entry name" value="NAD(P)-bd_dom_sf"/>
</dbReference>
<dbReference type="Pfam" id="PF00107">
    <property type="entry name" value="ADH_zinc_N"/>
    <property type="match status" value="1"/>
</dbReference>
<dbReference type="CDD" id="cd08249">
    <property type="entry name" value="enoyl_reductase_like"/>
    <property type="match status" value="1"/>
</dbReference>
<feature type="domain" description="Enoyl reductase (ER)" evidence="1">
    <location>
        <begin position="14"/>
        <end position="310"/>
    </location>
</feature>
<dbReference type="InterPro" id="IPR047122">
    <property type="entry name" value="Trans-enoyl_RdTase-like"/>
</dbReference>
<evidence type="ECO:0000313" key="3">
    <source>
        <dbReference type="Proteomes" id="UP001383192"/>
    </source>
</evidence>
<name>A0AAW0CEM0_9AGAR</name>
<dbReference type="GO" id="GO:0016651">
    <property type="term" value="F:oxidoreductase activity, acting on NAD(P)H"/>
    <property type="evidence" value="ECO:0007669"/>
    <property type="project" value="InterPro"/>
</dbReference>
<organism evidence="2 3">
    <name type="scientific">Paramarasmius palmivorus</name>
    <dbReference type="NCBI Taxonomy" id="297713"/>
    <lineage>
        <taxon>Eukaryota</taxon>
        <taxon>Fungi</taxon>
        <taxon>Dikarya</taxon>
        <taxon>Basidiomycota</taxon>
        <taxon>Agaricomycotina</taxon>
        <taxon>Agaricomycetes</taxon>
        <taxon>Agaricomycetidae</taxon>
        <taxon>Agaricales</taxon>
        <taxon>Marasmiineae</taxon>
        <taxon>Marasmiaceae</taxon>
        <taxon>Paramarasmius</taxon>
    </lineage>
</organism>
<dbReference type="InterPro" id="IPR011032">
    <property type="entry name" value="GroES-like_sf"/>
</dbReference>
<dbReference type="AlphaFoldDB" id="A0AAW0CEM0"/>